<dbReference type="GO" id="GO:0005905">
    <property type="term" value="C:clathrin-coated pit"/>
    <property type="evidence" value="ECO:0007669"/>
    <property type="project" value="UniProtKB-SubCell"/>
</dbReference>
<evidence type="ECO:0000256" key="3">
    <source>
        <dbReference type="ARBA" id="ARBA00022553"/>
    </source>
</evidence>
<dbReference type="Proteomes" id="UP000681722">
    <property type="component" value="Unassembled WGS sequence"/>
</dbReference>
<feature type="compositionally biased region" description="Polar residues" evidence="5">
    <location>
        <begin position="208"/>
        <end position="222"/>
    </location>
</feature>
<feature type="region of interest" description="Disordered" evidence="5">
    <location>
        <begin position="208"/>
        <end position="276"/>
    </location>
</feature>
<name>A0A813TA23_9BILA</name>
<dbReference type="PANTHER" id="PTHR22957">
    <property type="entry name" value="TBC1 DOMAIN FAMILY MEMBER GTPASE-ACTIVATING PROTEIN"/>
    <property type="match status" value="1"/>
</dbReference>
<sequence>MLPSLSNPTNTQGPSVTDSFATDTTAELIMFDNEPVTTIQSTYNTTSPPSATISTMRKTLSSSSMNNNNVANLATLSLNNPNHPLSHLQSSTTASTTTTEQSLGGNPFNPFDVKIKKPSFKGFWPNRKEKSKKTKLQKTNQKQNIYGTQLDDSTSVNSHNSALVNNDNMKDSLFYCVYYDFYSESNENNIGKIIGSIDGLNQLSSPTMTTATNALPNVTKSKCPTPEPYSREKSSPQTSDNRQLYCKSTVPFSSMSNNRQQQSSQSSTSSDEDDDDYPMAKIQFKINPAAKTTTTNTTEISNESKISDAMRQVDKNIGHIATYSRATGRKIPDMSKSISAGQMRPAPPPPPHRMPALSTSVTVDNVVNAPQSNIMWQNPRSNSLSSSLDPMASSSINNHEKYVATSYEEDAEVANSFPNSSAISNTSSTIMKQPVLPFPTVPRPVTRTRQVMPTPTMSTALPSSSVSSMSSTNGRMTPLTLTNSMGMSTSFQFGTNNSLSSSVNGSSSPLTIGSTDNIPIAMAYQEMIHAMMNGEDETKWKIRIQGDMLVSFPAAILHLLSAPVSQLSPLEFRLRNLDKVENIIANPQLVSLNQTLSEPDAPVYSFNMTALSGILNNLKIKNPNLPFFNFGVLKYEVKHLGSNSIPIHVSSQWSTTSDTIIINLAYRFNSSAFPDNIRLMNDIVTFHTIINDAKQLTDSLPTAEWSLAEHKLVWKVPYTFDGSGTLTATLSTLNINDNNQVKENGINSTEHVSDLITSSPVHVQFLGENALFSSIDFEFACRGYRVSLLKKKICSDATSKLWKTDHSIPGRPIFGAQYSPLSLKSNKKSVPNKNHVKEQQAFTEYMNNTVDAWTIDDELESENEENDIDKEEPFISKQTAQEVAKRIIQEHKKRNASVKMTLDSSSVCRPASSSSSLTACPGIGIRLGQHPNSKAMVPIRFTNQIRSTIITLPDIDAQKETRFKQILDQSHVDLNELRKASWNGIPKQFRAQAWKLLCGYLPAKIDRRDDTLKRKRDEYWSYVSQYYHTRSESVHQDTFRQIHIDIPRMNPLMPIFQQLVVQELFERILFIWAIRHPASGYVQGINDLVTPFFVVFLSEFIDNDVEIENFNIASLSEEHLHIIEADSYWCTSSLLDGIQDNYTFAQPGIQYKVRTLEELIKRIDDPLHRHLKDQHIEFLQFAFRWMNNLLMRELPVRCTIRLWDTYHAEQDGFSHFHLYICAAFLIRFSKDLLREKDFQGLLLLLQNLPTHSWTSNDISILTAEAYQLKVMFANAPRHLS</sequence>
<feature type="domain" description="MHD" evidence="7">
    <location>
        <begin position="517"/>
        <end position="809"/>
    </location>
</feature>
<gene>
    <name evidence="8" type="ORF">GPM918_LOCUS3868</name>
    <name evidence="9" type="ORF">SRO942_LOCUS3868</name>
</gene>
<dbReference type="Pfam" id="PF10291">
    <property type="entry name" value="muHD"/>
    <property type="match status" value="1"/>
</dbReference>
<evidence type="ECO:0000259" key="7">
    <source>
        <dbReference type="PROSITE" id="PS51072"/>
    </source>
</evidence>
<dbReference type="InterPro" id="IPR000195">
    <property type="entry name" value="Rab-GAP-TBC_dom"/>
</dbReference>
<evidence type="ECO:0000256" key="1">
    <source>
        <dbReference type="ARBA" id="ARBA00004283"/>
    </source>
</evidence>
<dbReference type="GO" id="GO:0071889">
    <property type="term" value="F:14-3-3 protein binding"/>
    <property type="evidence" value="ECO:0007669"/>
    <property type="project" value="UniProtKB-ARBA"/>
</dbReference>
<protein>
    <recommendedName>
        <fullName evidence="11">Rab-GAP TBC domain-containing protein</fullName>
    </recommendedName>
</protein>
<dbReference type="SMART" id="SM00164">
    <property type="entry name" value="TBC"/>
    <property type="match status" value="1"/>
</dbReference>
<dbReference type="Pfam" id="PF00566">
    <property type="entry name" value="RabGAP-TBC"/>
    <property type="match status" value="1"/>
</dbReference>
<feature type="compositionally biased region" description="Low complexity" evidence="5">
    <location>
        <begin position="253"/>
        <end position="269"/>
    </location>
</feature>
<dbReference type="AlphaFoldDB" id="A0A813TA23"/>
<keyword evidence="10" id="KW-1185">Reference proteome</keyword>
<evidence type="ECO:0000256" key="2">
    <source>
        <dbReference type="ARBA" id="ARBA00022468"/>
    </source>
</evidence>
<dbReference type="EMBL" id="CAJNOQ010000495">
    <property type="protein sequence ID" value="CAF0807782.1"/>
    <property type="molecule type" value="Genomic_DNA"/>
</dbReference>
<evidence type="ECO:0000256" key="5">
    <source>
        <dbReference type="SAM" id="MobiDB-lite"/>
    </source>
</evidence>
<dbReference type="FunFam" id="1.10.8.270:FF:000004">
    <property type="entry name" value="TBC1 domain family, member 22B"/>
    <property type="match status" value="1"/>
</dbReference>
<comment type="caution">
    <text evidence="8">The sequence shown here is derived from an EMBL/GenBank/DDBJ whole genome shotgun (WGS) entry which is preliminary data.</text>
</comment>
<keyword evidence="2" id="KW-0343">GTPase activation</keyword>
<comment type="subcellular location">
    <subcellularLocation>
        <location evidence="1">Membrane</location>
        <location evidence="1">Clathrin-coated pit</location>
        <topology evidence="1">Peripheral membrane protein</topology>
        <orientation evidence="1">Cytoplasmic side</orientation>
    </subcellularLocation>
</comment>
<feature type="domain" description="Rab-GAP TBC" evidence="6">
    <location>
        <begin position="984"/>
        <end position="1210"/>
    </location>
</feature>
<dbReference type="Gene3D" id="1.10.10.750">
    <property type="entry name" value="Ypt/Rab-GAP domain of gyp1p, domain 1"/>
    <property type="match status" value="1"/>
</dbReference>
<evidence type="ECO:0000256" key="4">
    <source>
        <dbReference type="ARBA" id="ARBA00043879"/>
    </source>
</evidence>
<evidence type="ECO:0000313" key="9">
    <source>
        <dbReference type="EMBL" id="CAF3593299.1"/>
    </source>
</evidence>
<dbReference type="InterPro" id="IPR028565">
    <property type="entry name" value="MHD"/>
</dbReference>
<dbReference type="FunFam" id="1.10.472.80:FF:000001">
    <property type="entry name" value="TBC1 domain family member 22B"/>
    <property type="match status" value="1"/>
</dbReference>
<dbReference type="GO" id="GO:0005096">
    <property type="term" value="F:GTPase activator activity"/>
    <property type="evidence" value="ECO:0007669"/>
    <property type="project" value="UniProtKB-KW"/>
</dbReference>
<evidence type="ECO:0000313" key="10">
    <source>
        <dbReference type="Proteomes" id="UP000663829"/>
    </source>
</evidence>
<evidence type="ECO:0000259" key="6">
    <source>
        <dbReference type="PROSITE" id="PS50086"/>
    </source>
</evidence>
<dbReference type="Gene3D" id="1.10.8.270">
    <property type="entry name" value="putative rabgap domain of human tbc1 domain family member 14 like domains"/>
    <property type="match status" value="1"/>
</dbReference>
<keyword evidence="3" id="KW-0597">Phosphoprotein</keyword>
<dbReference type="PANTHER" id="PTHR22957:SF26">
    <property type="entry name" value="LD44506P"/>
    <property type="match status" value="1"/>
</dbReference>
<dbReference type="EMBL" id="CAJOBC010000495">
    <property type="protein sequence ID" value="CAF3593299.1"/>
    <property type="molecule type" value="Genomic_DNA"/>
</dbReference>
<comment type="function">
    <text evidence="4">May act as a GTPase-activating protein for Rab family protein(s).</text>
</comment>
<dbReference type="OrthoDB" id="26371at2759"/>
<dbReference type="SUPFAM" id="SSF47923">
    <property type="entry name" value="Ypt/Rab-GAP domain of gyp1p"/>
    <property type="match status" value="2"/>
</dbReference>
<feature type="compositionally biased region" description="Low complexity" evidence="5">
    <location>
        <begin position="90"/>
        <end position="99"/>
    </location>
</feature>
<evidence type="ECO:0008006" key="11">
    <source>
        <dbReference type="Google" id="ProtNLM"/>
    </source>
</evidence>
<reference evidence="8" key="1">
    <citation type="submission" date="2021-02" db="EMBL/GenBank/DDBJ databases">
        <authorList>
            <person name="Nowell W R."/>
        </authorList>
    </citation>
    <scope>NUCLEOTIDE SEQUENCE</scope>
</reference>
<evidence type="ECO:0000313" key="8">
    <source>
        <dbReference type="EMBL" id="CAF0807782.1"/>
    </source>
</evidence>
<proteinExistence type="predicted"/>
<dbReference type="InterPro" id="IPR035969">
    <property type="entry name" value="Rab-GAP_TBC_sf"/>
</dbReference>
<dbReference type="PROSITE" id="PS50086">
    <property type="entry name" value="TBC_RABGAP"/>
    <property type="match status" value="1"/>
</dbReference>
<dbReference type="Proteomes" id="UP000663829">
    <property type="component" value="Unassembled WGS sequence"/>
</dbReference>
<dbReference type="Gene3D" id="1.10.472.80">
    <property type="entry name" value="Ypt/Rab-GAP domain of gyp1p, domain 3"/>
    <property type="match status" value="1"/>
</dbReference>
<feature type="region of interest" description="Disordered" evidence="5">
    <location>
        <begin position="81"/>
        <end position="141"/>
    </location>
</feature>
<dbReference type="PROSITE" id="PS51072">
    <property type="entry name" value="MHD"/>
    <property type="match status" value="1"/>
</dbReference>
<dbReference type="InterPro" id="IPR018808">
    <property type="entry name" value="Muniscin_C"/>
</dbReference>
<dbReference type="FunFam" id="1.10.10.750:FF:000009">
    <property type="entry name" value="TBC1 domain family member 22A"/>
    <property type="match status" value="1"/>
</dbReference>
<organism evidence="8 10">
    <name type="scientific">Didymodactylos carnosus</name>
    <dbReference type="NCBI Taxonomy" id="1234261"/>
    <lineage>
        <taxon>Eukaryota</taxon>
        <taxon>Metazoa</taxon>
        <taxon>Spiralia</taxon>
        <taxon>Gnathifera</taxon>
        <taxon>Rotifera</taxon>
        <taxon>Eurotatoria</taxon>
        <taxon>Bdelloidea</taxon>
        <taxon>Philodinida</taxon>
        <taxon>Philodinidae</taxon>
        <taxon>Didymodactylos</taxon>
    </lineage>
</organism>
<accession>A0A813TA23</accession>